<dbReference type="Proteomes" id="UP000054284">
    <property type="component" value="Unassembled WGS sequence"/>
</dbReference>
<keyword evidence="3" id="KW-0408">Iron</keyword>
<reference evidence="5 6" key="2">
    <citation type="submission" date="2015-03" db="EMBL/GenBank/DDBJ databases">
        <title>Metagenome Sequencing of an Archaeal-Dominated Microbial Community from a Hot Spring at the Los Azufres Geothermal Field, Mexico.</title>
        <authorList>
            <person name="Servin-Garciduenas L.E."/>
            <person name="Martinez-Romero E."/>
        </authorList>
    </citation>
    <scope>NUCLEOTIDE SEQUENCE [LARGE SCALE GENOMIC DNA]</scope>
    <source>
        <strain evidence="5">AZ1-454</strain>
    </source>
</reference>
<accession>W7KXU6</accession>
<dbReference type="SUPFAM" id="SSF54909">
    <property type="entry name" value="Dimeric alpha+beta barrel"/>
    <property type="match status" value="1"/>
</dbReference>
<evidence type="ECO:0000313" key="7">
    <source>
        <dbReference type="Proteomes" id="UP000054284"/>
    </source>
</evidence>
<keyword evidence="1" id="KW-0349">Heme</keyword>
<dbReference type="InterPro" id="IPR011008">
    <property type="entry name" value="Dimeric_a/b-barrel"/>
</dbReference>
<name>W7KXU6_9CREN</name>
<evidence type="ECO:0000313" key="4">
    <source>
        <dbReference type="EMBL" id="EWG07542.1"/>
    </source>
</evidence>
<dbReference type="Gene3D" id="3.30.70.1030">
    <property type="entry name" value="Apc35880, domain 1"/>
    <property type="match status" value="1"/>
</dbReference>
<evidence type="ECO:0000256" key="2">
    <source>
        <dbReference type="ARBA" id="ARBA00022723"/>
    </source>
</evidence>
<evidence type="ECO:0000256" key="1">
    <source>
        <dbReference type="ARBA" id="ARBA00022617"/>
    </source>
</evidence>
<dbReference type="EMBL" id="ASRH01000003">
    <property type="protein sequence ID" value="EWG07542.1"/>
    <property type="molecule type" value="Genomic_DNA"/>
</dbReference>
<evidence type="ECO:0000313" key="6">
    <source>
        <dbReference type="Proteomes" id="UP000053480"/>
    </source>
</evidence>
<dbReference type="PANTHER" id="PTHR36843">
    <property type="entry name" value="HEME-DEPENDENT PEROXIDASE YWFI-RELATED"/>
    <property type="match status" value="1"/>
</dbReference>
<evidence type="ECO:0000313" key="5">
    <source>
        <dbReference type="EMBL" id="KJR79502.1"/>
    </source>
</evidence>
<reference evidence="4 7" key="1">
    <citation type="journal article" date="2014" name="Genome Announc.">
        <title>Draft Genome Sequence of the Sulfolobales Archaeon AZ1, Obtained through Metagenomic Analysis of a Mexican Hot Spring.</title>
        <authorList>
            <person name="Servin-Garciduenas L.E."/>
            <person name="Martinez-Romero E."/>
        </authorList>
    </citation>
    <scope>NUCLEOTIDE SEQUENCE [LARGE SCALE GENOMIC DNA]</scope>
    <source>
        <strain evidence="4">AZ1-illumnia</strain>
    </source>
</reference>
<dbReference type="AlphaFoldDB" id="W7KXU6"/>
<dbReference type="InterPro" id="IPR010644">
    <property type="entry name" value="ChdC/CLD"/>
</dbReference>
<dbReference type="GO" id="GO:0020037">
    <property type="term" value="F:heme binding"/>
    <property type="evidence" value="ECO:0007669"/>
    <property type="project" value="InterPro"/>
</dbReference>
<keyword evidence="7" id="KW-1185">Reference proteome</keyword>
<protein>
    <submittedName>
        <fullName evidence="4">Chlorite dismutase</fullName>
    </submittedName>
</protein>
<proteinExistence type="predicted"/>
<keyword evidence="2" id="KW-0479">Metal-binding</keyword>
<dbReference type="PANTHER" id="PTHR36843:SF1">
    <property type="entry name" value="COPROHEME DECARBOXYLASE"/>
    <property type="match status" value="1"/>
</dbReference>
<dbReference type="EMBL" id="JZWS01000005">
    <property type="protein sequence ID" value="KJR79502.1"/>
    <property type="molecule type" value="Genomic_DNA"/>
</dbReference>
<comment type="caution">
    <text evidence="4">The sequence shown here is derived from an EMBL/GenBank/DDBJ whole genome shotgun (WGS) entry which is preliminary data.</text>
</comment>
<gene>
    <name evidence="4" type="ORF">ASUL_03509</name>
    <name evidence="5" type="ORF">TQ35_01430</name>
</gene>
<evidence type="ECO:0000256" key="3">
    <source>
        <dbReference type="ARBA" id="ARBA00023004"/>
    </source>
</evidence>
<organism evidence="4 7">
    <name type="scientific">Candidatus Aramenus sulfurataquae</name>
    <dbReference type="NCBI Taxonomy" id="1326980"/>
    <lineage>
        <taxon>Archaea</taxon>
        <taxon>Thermoproteota</taxon>
        <taxon>Thermoprotei</taxon>
        <taxon>Sulfolobales</taxon>
        <taxon>Sulfolobaceae</taxon>
        <taxon>Candidatus Aramenus</taxon>
    </lineage>
</organism>
<dbReference type="PATRIC" id="fig|1326980.6.peg.690"/>
<dbReference type="GO" id="GO:0046872">
    <property type="term" value="F:metal ion binding"/>
    <property type="evidence" value="ECO:0007669"/>
    <property type="project" value="UniProtKB-KW"/>
</dbReference>
<dbReference type="GO" id="GO:0016491">
    <property type="term" value="F:oxidoreductase activity"/>
    <property type="evidence" value="ECO:0007669"/>
    <property type="project" value="InterPro"/>
</dbReference>
<dbReference type="Pfam" id="PF06778">
    <property type="entry name" value="Chlor_dismutase"/>
    <property type="match status" value="1"/>
</dbReference>
<sequence>MANEVFMLVLSVGLDRSWWSIPVIERKNIMSKVDEVEKKFSNAFVSLKRFASITQGSQLLYWVSSTDTSKIVDFRDAILSSFEGHAYEHVSLFSVFKPSPYVKSAGDVEKALKLPPLRYFIAYPMKKSVEWYLLPFDEREKIMREHIEIARTHPKNDGIRSYTTYSFGVADYEFVVIYEAPSLTNWIEVVEKLREAKARKWVTKEEPILVGELKGLEHLLY</sequence>